<gene>
    <name evidence="4" type="ORF">EJC51_37490</name>
</gene>
<evidence type="ECO:0000256" key="1">
    <source>
        <dbReference type="ARBA" id="ARBA00006484"/>
    </source>
</evidence>
<dbReference type="RefSeq" id="WP_126275118.1">
    <property type="nucleotide sequence ID" value="NZ_CP034463.1"/>
</dbReference>
<protein>
    <submittedName>
        <fullName evidence="4">SDR family oxidoreductase</fullName>
    </submittedName>
</protein>
<dbReference type="Gene3D" id="3.40.50.720">
    <property type="entry name" value="NAD(P)-binding Rossmann-like Domain"/>
    <property type="match status" value="1"/>
</dbReference>
<keyword evidence="5" id="KW-1185">Reference proteome</keyword>
<accession>A0A3S9IA75</accession>
<dbReference type="PRINTS" id="PR00080">
    <property type="entry name" value="SDRFAMILY"/>
</dbReference>
<organism evidence="4 5">
    <name type="scientific">Streptomyces aquilus</name>
    <dbReference type="NCBI Taxonomy" id="2548456"/>
    <lineage>
        <taxon>Bacteria</taxon>
        <taxon>Bacillati</taxon>
        <taxon>Actinomycetota</taxon>
        <taxon>Actinomycetes</taxon>
        <taxon>Kitasatosporales</taxon>
        <taxon>Streptomycetaceae</taxon>
        <taxon>Streptomyces</taxon>
    </lineage>
</organism>
<proteinExistence type="inferred from homology"/>
<evidence type="ECO:0000313" key="4">
    <source>
        <dbReference type="EMBL" id="AZP21271.1"/>
    </source>
</evidence>
<dbReference type="KEGG" id="saqu:EJC51_37490"/>
<dbReference type="Proteomes" id="UP000280197">
    <property type="component" value="Chromosome"/>
</dbReference>
<evidence type="ECO:0000256" key="2">
    <source>
        <dbReference type="ARBA" id="ARBA00023002"/>
    </source>
</evidence>
<evidence type="ECO:0000259" key="3">
    <source>
        <dbReference type="SMART" id="SM00822"/>
    </source>
</evidence>
<dbReference type="GO" id="GO:0016491">
    <property type="term" value="F:oxidoreductase activity"/>
    <property type="evidence" value="ECO:0007669"/>
    <property type="project" value="UniProtKB-KW"/>
</dbReference>
<dbReference type="AlphaFoldDB" id="A0A3S9IA75"/>
<name>A0A3S9IA75_9ACTN</name>
<feature type="domain" description="Ketoreductase" evidence="3">
    <location>
        <begin position="11"/>
        <end position="241"/>
    </location>
</feature>
<dbReference type="PRINTS" id="PR00081">
    <property type="entry name" value="GDHRDH"/>
</dbReference>
<dbReference type="InterPro" id="IPR057326">
    <property type="entry name" value="KR_dom"/>
</dbReference>
<dbReference type="FunFam" id="3.40.50.720:FF:000084">
    <property type="entry name" value="Short-chain dehydrogenase reductase"/>
    <property type="match status" value="1"/>
</dbReference>
<dbReference type="Pfam" id="PF13561">
    <property type="entry name" value="adh_short_C2"/>
    <property type="match status" value="1"/>
</dbReference>
<dbReference type="SUPFAM" id="SSF51735">
    <property type="entry name" value="NAD(P)-binding Rossmann-fold domains"/>
    <property type="match status" value="1"/>
</dbReference>
<dbReference type="PANTHER" id="PTHR43639:SF1">
    <property type="entry name" value="SHORT-CHAIN DEHYDROGENASE_REDUCTASE FAMILY PROTEIN"/>
    <property type="match status" value="1"/>
</dbReference>
<dbReference type="SMART" id="SM00822">
    <property type="entry name" value="PKS_KR"/>
    <property type="match status" value="1"/>
</dbReference>
<keyword evidence="2" id="KW-0560">Oxidoreductase</keyword>
<dbReference type="InterPro" id="IPR036291">
    <property type="entry name" value="NAD(P)-bd_dom_sf"/>
</dbReference>
<dbReference type="EMBL" id="CP034463">
    <property type="protein sequence ID" value="AZP21271.1"/>
    <property type="molecule type" value="Genomic_DNA"/>
</dbReference>
<dbReference type="PANTHER" id="PTHR43639">
    <property type="entry name" value="OXIDOREDUCTASE, SHORT-CHAIN DEHYDROGENASE/REDUCTASE FAMILY (AFU_ORTHOLOGUE AFUA_5G02870)"/>
    <property type="match status" value="1"/>
</dbReference>
<dbReference type="InterPro" id="IPR002347">
    <property type="entry name" value="SDR_fam"/>
</dbReference>
<sequence>MTTTDGTLHGKVALVTGGSRGIGAATVLRLAREGADVALTYANGKEAAEDVVRRVEALGRRAVALRADSADPQEAAGAVAGAAEALGGRLDVLVNNVGVGVLGPLEGLSLADVDRVLAVNVRGVFLASQAAAAVMGAGGRIITIGTCMTQRVPGPGGTLYAMSKSALVGLTKALARELGGRGITANIVHPGPTDTDMNPADGPYAAGQAAMTALGRFGTAEEVAGTVAYLAGAEYVTGAEFAVDGGHAA</sequence>
<reference evidence="4 5" key="1">
    <citation type="submission" date="2018-12" db="EMBL/GenBank/DDBJ databases">
        <authorList>
            <person name="Li K."/>
        </authorList>
    </citation>
    <scope>NUCLEOTIDE SEQUENCE [LARGE SCALE GENOMIC DNA]</scope>
    <source>
        <strain evidence="5">CR22</strain>
    </source>
</reference>
<comment type="similarity">
    <text evidence="1">Belongs to the short-chain dehydrogenases/reductases (SDR) family.</text>
</comment>
<evidence type="ECO:0000313" key="5">
    <source>
        <dbReference type="Proteomes" id="UP000280197"/>
    </source>
</evidence>